<dbReference type="SMART" id="SM00063">
    <property type="entry name" value="FRI"/>
    <property type="match status" value="1"/>
</dbReference>
<dbReference type="InterPro" id="IPR036790">
    <property type="entry name" value="Frizzled_dom_sf"/>
</dbReference>
<evidence type="ECO:0000256" key="5">
    <source>
        <dbReference type="ARBA" id="ARBA00022989"/>
    </source>
</evidence>
<comment type="similarity">
    <text evidence="2">Belongs to the G-protein coupled receptor Fz/Smo family.</text>
</comment>
<evidence type="ECO:0000256" key="7">
    <source>
        <dbReference type="ARBA" id="ARBA00023157"/>
    </source>
</evidence>
<protein>
    <submittedName>
        <fullName evidence="14">Frizzled-4</fullName>
    </submittedName>
</protein>
<dbReference type="InterPro" id="IPR020067">
    <property type="entry name" value="Frizzled_dom"/>
</dbReference>
<proteinExistence type="inferred from homology"/>
<dbReference type="EMBL" id="JYDV01000096">
    <property type="protein sequence ID" value="KRZ34862.1"/>
    <property type="molecule type" value="Genomic_DNA"/>
</dbReference>
<dbReference type="GO" id="GO:0042813">
    <property type="term" value="F:Wnt receptor activity"/>
    <property type="evidence" value="ECO:0007669"/>
    <property type="project" value="TreeGrafter"/>
</dbReference>
<feature type="transmembrane region" description="Helical" evidence="11">
    <location>
        <begin position="400"/>
        <end position="418"/>
    </location>
</feature>
<dbReference type="GO" id="GO:0017147">
    <property type="term" value="F:Wnt-protein binding"/>
    <property type="evidence" value="ECO:0007669"/>
    <property type="project" value="TreeGrafter"/>
</dbReference>
<feature type="transmembrane region" description="Helical" evidence="11">
    <location>
        <begin position="367"/>
        <end position="388"/>
    </location>
</feature>
<feature type="disulfide bond" evidence="9">
    <location>
        <begin position="144"/>
        <end position="168"/>
    </location>
</feature>
<dbReference type="AlphaFoldDB" id="A0A0V1JIR5"/>
<feature type="compositionally biased region" description="Low complexity" evidence="10">
    <location>
        <begin position="309"/>
        <end position="321"/>
    </location>
</feature>
<dbReference type="PROSITE" id="PS50261">
    <property type="entry name" value="G_PROTEIN_RECEP_F2_4"/>
    <property type="match status" value="1"/>
</dbReference>
<feature type="domain" description="G-protein coupled receptors family 2 profile 2" evidence="13">
    <location>
        <begin position="366"/>
        <end position="561"/>
    </location>
</feature>
<sequence>LLCIPFNLALFFIFTCCSFFCFCNMQLLFLWSTVVHVLSALPPKYHQPPPPMVPLLTVIRQLENEYHCQPIDVTMCKDLPYNFTSMPNFVGNEEQTEAELQLITFLPLIQLQCSSQLKFFLCSVYVPMCTDKVNIPIGPCRPLCESVRRCCEPMLKQFGFPWPALLNCSKFHPENNDQAMCMRGPAQDHNSVCFGDTHVAVDESFALPPHTDPPTFDDHRYRNNYPHDIYKYNNNHHYGHADTDRYDIQPHHPTGAGGGSINNNYYNHHNNIRHHNYNNNNNNNNNNIHHQYHHKGAVGDEEKKDERSSPSPSYRSSSSTAGSGGGHCNHLRDNGRGFVRLNKTGQCVQLCRSNVLFDEEQKRNAEILMLVFAAACSVLSIAALAFQFCKPRVLLRHPDVPTLYICICYACATVPYWVRAAGRDSLACTQYGSAQMTIIAGHGLQQIRCTVVAILLYYFTMASHLWWIILCLGWLLVGPLGYGVDKLQKRSFTFHCFVWFTALIKVIVVFIMKTVDADELTGMCFVGNQTRQGLQFLLVPQTVYLVVGLVPLTLGLVIKLRDFVQGASRPLPNRPQQQPAHFLCPPNGTVLNNISSPLVPTPNPRLQPLLRPDVLTSTGLLAAFYVVPQACLIACYVYEYFNREDWLKDSTKNPSYETFVVKIVASFSYGIVCSGFLLWRRTCDRSMLPRAPVKVQQTALTAPIPFPGLCMPVMNPHPTSPSATAAANVAAAQRVALLKEQKYQSAQRRFNNAAADHYMADCIL</sequence>
<evidence type="ECO:0000256" key="4">
    <source>
        <dbReference type="ARBA" id="ARBA00022692"/>
    </source>
</evidence>
<dbReference type="PROSITE" id="PS50038">
    <property type="entry name" value="FZ"/>
    <property type="match status" value="1"/>
</dbReference>
<keyword evidence="3" id="KW-0217">Developmental protein</keyword>
<dbReference type="SUPFAM" id="SSF63501">
    <property type="entry name" value="Frizzled cysteine-rich domain"/>
    <property type="match status" value="1"/>
</dbReference>
<feature type="transmembrane region" description="Helical" evidence="11">
    <location>
        <begin position="6"/>
        <end position="31"/>
    </location>
</feature>
<dbReference type="PANTHER" id="PTHR11309">
    <property type="entry name" value="FRIZZLED"/>
    <property type="match status" value="1"/>
</dbReference>
<feature type="compositionally biased region" description="Basic and acidic residues" evidence="10">
    <location>
        <begin position="241"/>
        <end position="250"/>
    </location>
</feature>
<evidence type="ECO:0000256" key="6">
    <source>
        <dbReference type="ARBA" id="ARBA00023136"/>
    </source>
</evidence>
<evidence type="ECO:0000256" key="9">
    <source>
        <dbReference type="PROSITE-ProRule" id="PRU00090"/>
    </source>
</evidence>
<name>A0A0V1JIR5_TRIPS</name>
<evidence type="ECO:0000256" key="1">
    <source>
        <dbReference type="ARBA" id="ARBA00004141"/>
    </source>
</evidence>
<feature type="domain" description="FZ" evidence="12">
    <location>
        <begin position="63"/>
        <end position="184"/>
    </location>
</feature>
<organism evidence="14 15">
    <name type="scientific">Trichinella pseudospiralis</name>
    <name type="common">Parasitic roundworm</name>
    <dbReference type="NCBI Taxonomy" id="6337"/>
    <lineage>
        <taxon>Eukaryota</taxon>
        <taxon>Metazoa</taxon>
        <taxon>Ecdysozoa</taxon>
        <taxon>Nematoda</taxon>
        <taxon>Enoplea</taxon>
        <taxon>Dorylaimia</taxon>
        <taxon>Trichinellida</taxon>
        <taxon>Trichinellidae</taxon>
        <taxon>Trichinella</taxon>
    </lineage>
</organism>
<feature type="transmembrane region" description="Helical" evidence="11">
    <location>
        <begin position="439"/>
        <end position="459"/>
    </location>
</feature>
<dbReference type="Gene3D" id="1.10.2000.10">
    <property type="entry name" value="Frizzled cysteine-rich domain"/>
    <property type="match status" value="1"/>
</dbReference>
<gene>
    <name evidence="14" type="primary">fzd4</name>
    <name evidence="14" type="ORF">T4C_10872</name>
</gene>
<feature type="disulfide bond" evidence="9">
    <location>
        <begin position="140"/>
        <end position="181"/>
    </location>
</feature>
<feature type="transmembrane region" description="Helical" evidence="11">
    <location>
        <begin position="614"/>
        <end position="639"/>
    </location>
</feature>
<evidence type="ECO:0000313" key="15">
    <source>
        <dbReference type="Proteomes" id="UP000054826"/>
    </source>
</evidence>
<dbReference type="InterPro" id="IPR000539">
    <property type="entry name" value="Frizzled/Smoothened_7TM"/>
</dbReference>
<dbReference type="SMART" id="SM01330">
    <property type="entry name" value="Frizzled"/>
    <property type="match status" value="1"/>
</dbReference>
<reference evidence="14 15" key="1">
    <citation type="submission" date="2015-01" db="EMBL/GenBank/DDBJ databases">
        <title>Evolution of Trichinella species and genotypes.</title>
        <authorList>
            <person name="Korhonen P.K."/>
            <person name="Edoardo P."/>
            <person name="Giuseppe L.R."/>
            <person name="Gasser R.B."/>
        </authorList>
    </citation>
    <scope>NUCLEOTIDE SEQUENCE [LARGE SCALE GENOMIC DNA]</scope>
    <source>
        <strain evidence="14">ISS176</strain>
    </source>
</reference>
<feature type="compositionally biased region" description="Low complexity" evidence="10">
    <location>
        <begin position="277"/>
        <end position="289"/>
    </location>
</feature>
<accession>A0A0V1JIR5</accession>
<feature type="compositionally biased region" description="Basic and acidic residues" evidence="10">
    <location>
        <begin position="297"/>
        <end position="308"/>
    </location>
</feature>
<feature type="disulfide bond" evidence="9">
    <location>
        <begin position="113"/>
        <end position="151"/>
    </location>
</feature>
<dbReference type="Pfam" id="PF01534">
    <property type="entry name" value="Frizzled"/>
    <property type="match status" value="1"/>
</dbReference>
<evidence type="ECO:0000256" key="10">
    <source>
        <dbReference type="SAM" id="MobiDB-lite"/>
    </source>
</evidence>
<dbReference type="GO" id="GO:0035567">
    <property type="term" value="P:non-canonical Wnt signaling pathway"/>
    <property type="evidence" value="ECO:0007669"/>
    <property type="project" value="TreeGrafter"/>
</dbReference>
<keyword evidence="7 9" id="KW-1015">Disulfide bond</keyword>
<evidence type="ECO:0000259" key="12">
    <source>
        <dbReference type="PROSITE" id="PS50038"/>
    </source>
</evidence>
<keyword evidence="4 11" id="KW-0812">Transmembrane</keyword>
<evidence type="ECO:0000256" key="3">
    <source>
        <dbReference type="ARBA" id="ARBA00022473"/>
    </source>
</evidence>
<comment type="caution">
    <text evidence="14">The sequence shown here is derived from an EMBL/GenBank/DDBJ whole genome shotgun (WGS) entry which is preliminary data.</text>
</comment>
<feature type="non-terminal residue" evidence="14">
    <location>
        <position position="1"/>
    </location>
</feature>
<feature type="disulfide bond" evidence="9">
    <location>
        <begin position="68"/>
        <end position="129"/>
    </location>
</feature>
<feature type="transmembrane region" description="Helical" evidence="11">
    <location>
        <begin position="659"/>
        <end position="679"/>
    </location>
</feature>
<dbReference type="Proteomes" id="UP000054826">
    <property type="component" value="Unassembled WGS sequence"/>
</dbReference>
<dbReference type="InterPro" id="IPR017981">
    <property type="entry name" value="GPCR_2-like_7TM"/>
</dbReference>
<evidence type="ECO:0000259" key="13">
    <source>
        <dbReference type="PROSITE" id="PS50261"/>
    </source>
</evidence>
<evidence type="ECO:0000313" key="14">
    <source>
        <dbReference type="EMBL" id="KRZ34862.1"/>
    </source>
</evidence>
<dbReference type="InterPro" id="IPR015526">
    <property type="entry name" value="Frizzled/SFRP"/>
</dbReference>
<keyword evidence="5 11" id="KW-1133">Transmembrane helix</keyword>
<dbReference type="GO" id="GO:0060070">
    <property type="term" value="P:canonical Wnt signaling pathway"/>
    <property type="evidence" value="ECO:0007669"/>
    <property type="project" value="TreeGrafter"/>
</dbReference>
<evidence type="ECO:0000256" key="8">
    <source>
        <dbReference type="ARBA" id="ARBA00023170"/>
    </source>
</evidence>
<evidence type="ECO:0000256" key="2">
    <source>
        <dbReference type="ARBA" id="ARBA00008077"/>
    </source>
</evidence>
<feature type="transmembrane region" description="Helical" evidence="11">
    <location>
        <begin position="496"/>
        <end position="515"/>
    </location>
</feature>
<dbReference type="PRINTS" id="PR00489">
    <property type="entry name" value="FRIZZLED"/>
</dbReference>
<dbReference type="Pfam" id="PF01392">
    <property type="entry name" value="Fz"/>
    <property type="match status" value="1"/>
</dbReference>
<dbReference type="GO" id="GO:0005886">
    <property type="term" value="C:plasma membrane"/>
    <property type="evidence" value="ECO:0007669"/>
    <property type="project" value="TreeGrafter"/>
</dbReference>
<feature type="disulfide bond" evidence="9">
    <location>
        <begin position="76"/>
        <end position="122"/>
    </location>
</feature>
<feature type="region of interest" description="Disordered" evidence="10">
    <location>
        <begin position="241"/>
        <end position="328"/>
    </location>
</feature>
<keyword evidence="8" id="KW-0675">Receptor</keyword>
<feature type="transmembrane region" description="Helical" evidence="11">
    <location>
        <begin position="465"/>
        <end position="484"/>
    </location>
</feature>
<dbReference type="Gene3D" id="1.20.1070.10">
    <property type="entry name" value="Rhodopsin 7-helix transmembrane proteins"/>
    <property type="match status" value="1"/>
</dbReference>
<comment type="subcellular location">
    <subcellularLocation>
        <location evidence="1">Membrane</location>
        <topology evidence="1">Multi-pass membrane protein</topology>
    </subcellularLocation>
</comment>
<evidence type="ECO:0000256" key="11">
    <source>
        <dbReference type="SAM" id="Phobius"/>
    </source>
</evidence>
<keyword evidence="6 11" id="KW-0472">Membrane</keyword>
<feature type="transmembrane region" description="Helical" evidence="11">
    <location>
        <begin position="535"/>
        <end position="558"/>
    </location>
</feature>